<keyword evidence="4" id="KW-1185">Reference proteome</keyword>
<dbReference type="InterPro" id="IPR027417">
    <property type="entry name" value="P-loop_NTPase"/>
</dbReference>
<feature type="region of interest" description="Disordered" evidence="1">
    <location>
        <begin position="462"/>
        <end position="486"/>
    </location>
</feature>
<dbReference type="RefSeq" id="XP_005849780.1">
    <property type="nucleotide sequence ID" value="XM_005849718.1"/>
</dbReference>
<dbReference type="SMART" id="SM01362">
    <property type="entry name" value="DUF663"/>
    <property type="match status" value="1"/>
</dbReference>
<dbReference type="InterPro" id="IPR007034">
    <property type="entry name" value="BMS1_TSR1_C"/>
</dbReference>
<dbReference type="GO" id="GO:0003924">
    <property type="term" value="F:GTPase activity"/>
    <property type="evidence" value="ECO:0007669"/>
    <property type="project" value="TreeGrafter"/>
</dbReference>
<feature type="domain" description="Ribosome biogenesis protein BMS1/TSR1 C-terminal" evidence="2">
    <location>
        <begin position="167"/>
        <end position="653"/>
    </location>
</feature>
<feature type="compositionally biased region" description="Low complexity" evidence="1">
    <location>
        <begin position="264"/>
        <end position="276"/>
    </location>
</feature>
<dbReference type="Pfam" id="PF04950">
    <property type="entry name" value="RIBIOP_C"/>
    <property type="match status" value="1"/>
</dbReference>
<feature type="region of interest" description="Disordered" evidence="1">
    <location>
        <begin position="376"/>
        <end position="429"/>
    </location>
</feature>
<evidence type="ECO:0000313" key="4">
    <source>
        <dbReference type="Proteomes" id="UP000008141"/>
    </source>
</evidence>
<dbReference type="EMBL" id="GL433839">
    <property type="protein sequence ID" value="EFN57678.1"/>
    <property type="molecule type" value="Genomic_DNA"/>
</dbReference>
<dbReference type="InterPro" id="IPR039761">
    <property type="entry name" value="Bms1/Tsr1"/>
</dbReference>
<feature type="region of interest" description="Disordered" evidence="1">
    <location>
        <begin position="900"/>
        <end position="920"/>
    </location>
</feature>
<feature type="compositionally biased region" description="Low complexity" evidence="1">
    <location>
        <begin position="704"/>
        <end position="714"/>
    </location>
</feature>
<feature type="compositionally biased region" description="Acidic residues" evidence="1">
    <location>
        <begin position="226"/>
        <end position="236"/>
    </location>
</feature>
<protein>
    <recommendedName>
        <fullName evidence="2">Ribosome biogenesis protein BMS1/TSR1 C-terminal domain-containing protein</fullName>
    </recommendedName>
</protein>
<feature type="compositionally biased region" description="Acidic residues" evidence="1">
    <location>
        <begin position="277"/>
        <end position="300"/>
    </location>
</feature>
<accession>E1Z8W6</accession>
<dbReference type="FunCoup" id="E1Z8W6">
    <property type="interactions" value="1861"/>
</dbReference>
<feature type="compositionally biased region" description="Basic and acidic residues" evidence="1">
    <location>
        <begin position="463"/>
        <end position="473"/>
    </location>
</feature>
<name>E1Z8W6_CHLVA</name>
<dbReference type="eggNOG" id="KOG1951">
    <property type="taxonomic scope" value="Eukaryota"/>
</dbReference>
<dbReference type="Proteomes" id="UP000008141">
    <property type="component" value="Unassembled WGS sequence"/>
</dbReference>
<dbReference type="PANTHER" id="PTHR12858:SF2">
    <property type="entry name" value="RIBOSOME BIOGENESIS PROTEIN BMS1 HOMOLOG"/>
    <property type="match status" value="1"/>
</dbReference>
<dbReference type="Gene3D" id="3.40.50.300">
    <property type="entry name" value="P-loop containing nucleotide triphosphate hydrolases"/>
    <property type="match status" value="1"/>
</dbReference>
<feature type="compositionally biased region" description="Acidic residues" evidence="1">
    <location>
        <begin position="194"/>
        <end position="218"/>
    </location>
</feature>
<gene>
    <name evidence="3" type="ORF">CHLNCDRAFT_142849</name>
</gene>
<feature type="compositionally biased region" description="Acidic residues" evidence="1">
    <location>
        <begin position="323"/>
        <end position="341"/>
    </location>
</feature>
<reference evidence="3 4" key="1">
    <citation type="journal article" date="2010" name="Plant Cell">
        <title>The Chlorella variabilis NC64A genome reveals adaptation to photosymbiosis, coevolution with viruses, and cryptic sex.</title>
        <authorList>
            <person name="Blanc G."/>
            <person name="Duncan G."/>
            <person name="Agarkova I."/>
            <person name="Borodovsky M."/>
            <person name="Gurnon J."/>
            <person name="Kuo A."/>
            <person name="Lindquist E."/>
            <person name="Lucas S."/>
            <person name="Pangilinan J."/>
            <person name="Polle J."/>
            <person name="Salamov A."/>
            <person name="Terry A."/>
            <person name="Yamada T."/>
            <person name="Dunigan D.D."/>
            <person name="Grigoriev I.V."/>
            <person name="Claverie J.M."/>
            <person name="Van Etten J.L."/>
        </authorList>
    </citation>
    <scope>NUCLEOTIDE SEQUENCE [LARGE SCALE GENOMIC DNA]</scope>
    <source>
        <strain evidence="3 4">NC64A</strain>
    </source>
</reference>
<organism evidence="4">
    <name type="scientific">Chlorella variabilis</name>
    <name type="common">Green alga</name>
    <dbReference type="NCBI Taxonomy" id="554065"/>
    <lineage>
        <taxon>Eukaryota</taxon>
        <taxon>Viridiplantae</taxon>
        <taxon>Chlorophyta</taxon>
        <taxon>core chlorophytes</taxon>
        <taxon>Trebouxiophyceae</taxon>
        <taxon>Chlorellales</taxon>
        <taxon>Chlorellaceae</taxon>
        <taxon>Chlorella clade</taxon>
        <taxon>Chlorella</taxon>
    </lineage>
</organism>
<dbReference type="GO" id="GO:0005525">
    <property type="term" value="F:GTP binding"/>
    <property type="evidence" value="ECO:0007669"/>
    <property type="project" value="TreeGrafter"/>
</dbReference>
<dbReference type="OMA" id="EVHNDHE"/>
<sequence>MRAAALAQWLSRCSSTASSSGSGAAARGGGGGAKYADLVLLLIDGGFGFEMETFEYLNLLQASRQGGVHGFPKVMGVLTHLDGFRDTKALKKTKKALKHRFWTEIYQGAKLFYLSGLRNGKYLRREVHNLARFISVMKFRPLSWRQAHPYLVQFTSAGVGGAEEGGEGEAMVRGLQATRLALFAGGRALKAAEVESEQDEEEGESDREEESEEEEEEGGSGSELGSDSEGEQEEGEGQAGRRSGGATRQQVVVAADGRVRRRAVFGADALPAGEDGSSSEDEDEEDEEGEDYSSSEEEEGGGAAGRQRRQLGAAAAGSHSDSDSEQEDGEGGAEDSGDDSEGMGAAAAWKADMLQRAAALFSTRGADLHSYIYGTRATADGGQGGALATGGGGGPDDDDELFRPKRPQAAGQEQAAAGGGGDALDALDSSRVAVPPEVLAAWRDEGAAERLRNRFATGDWGEGEVRAAARPAEDGEEEGEEGGEVYGDFEDLETGERFAGSSDPATRAAAAAIRAAGEEDLAEARRAKKAAFDAEYDQGGAKAVQDDAPGAKPKHKAEAELDASLRVMKKLKLVGTPFKIHRHTAFINGMFNSLLEASKFEGASVRTVSGIRGTVKKAIKAGREGARDGAFRASFEDKPLLSDTVFLRAWVAVDLPRLYNPVTNRLAPAPAPAPREPKHRRKQRAAEVAEAAAAGGEQAGGGDDAAAAEAGVGPGSAAGQAAAAAAAAEGRFVPAGRWQGRRAGFAFKLGPLGLGYYPDHGLSGAAAAGAAAAAPAGGSADAEAAAAAAANGSAGPGGDGGGGGWVPMKNVADLRRALGIGAPRNSDSLYRPIERAPRKFNPLNIPKSLQAALPFKTKPKVEGKRKRKTLEQKRAVVLEPEERKKVSLISQLNAIRNQKAAARREQRARQKASQAKKAEAVEAWRAQYNKEERKKRYVELGKAEQRAAKKQRRDD</sequence>
<dbReference type="GO" id="GO:0000462">
    <property type="term" value="P:maturation of SSU-rRNA from tricistronic rRNA transcript (SSU-rRNA, 5.8S rRNA, LSU-rRNA)"/>
    <property type="evidence" value="ECO:0007669"/>
    <property type="project" value="TreeGrafter"/>
</dbReference>
<feature type="compositionally biased region" description="Acidic residues" evidence="1">
    <location>
        <begin position="474"/>
        <end position="486"/>
    </location>
</feature>
<feature type="compositionally biased region" description="Low complexity" evidence="1">
    <location>
        <begin position="686"/>
        <end position="696"/>
    </location>
</feature>
<evidence type="ECO:0000259" key="2">
    <source>
        <dbReference type="SMART" id="SM01362"/>
    </source>
</evidence>
<dbReference type="GO" id="GO:0030686">
    <property type="term" value="C:90S preribosome"/>
    <property type="evidence" value="ECO:0007669"/>
    <property type="project" value="TreeGrafter"/>
</dbReference>
<feature type="region of interest" description="Disordered" evidence="1">
    <location>
        <begin position="935"/>
        <end position="955"/>
    </location>
</feature>
<dbReference type="PANTHER" id="PTHR12858">
    <property type="entry name" value="RIBOSOME BIOGENESIS PROTEIN"/>
    <property type="match status" value="1"/>
</dbReference>
<feature type="compositionally biased region" description="Gly residues" evidence="1">
    <location>
        <begin position="381"/>
        <end position="394"/>
    </location>
</feature>
<dbReference type="GO" id="GO:0034511">
    <property type="term" value="F:U3 snoRNA binding"/>
    <property type="evidence" value="ECO:0007669"/>
    <property type="project" value="TreeGrafter"/>
</dbReference>
<feature type="region of interest" description="Disordered" evidence="1">
    <location>
        <begin position="664"/>
        <end position="714"/>
    </location>
</feature>
<feature type="region of interest" description="Disordered" evidence="1">
    <location>
        <begin position="191"/>
        <end position="344"/>
    </location>
</feature>
<dbReference type="STRING" id="554065.E1Z8W6"/>
<proteinExistence type="predicted"/>
<evidence type="ECO:0000256" key="1">
    <source>
        <dbReference type="SAM" id="MobiDB-lite"/>
    </source>
</evidence>
<dbReference type="AlphaFoldDB" id="E1Z8W6"/>
<evidence type="ECO:0000313" key="3">
    <source>
        <dbReference type="EMBL" id="EFN57678.1"/>
    </source>
</evidence>
<dbReference type="GeneID" id="17357181"/>
<feature type="compositionally biased region" description="Low complexity" evidence="1">
    <location>
        <begin position="310"/>
        <end position="319"/>
    </location>
</feature>
<dbReference type="KEGG" id="cvr:CHLNCDRAFT_142849"/>
<dbReference type="GO" id="GO:0000479">
    <property type="term" value="P:endonucleolytic cleavage of tricistronic rRNA transcript (SSU-rRNA, 5.8S rRNA, LSU-rRNA)"/>
    <property type="evidence" value="ECO:0007669"/>
    <property type="project" value="TreeGrafter"/>
</dbReference>
<dbReference type="OrthoDB" id="10260897at2759"/>
<dbReference type="InParanoid" id="E1Z8W6"/>
<feature type="compositionally biased region" description="Low complexity" evidence="1">
    <location>
        <begin position="240"/>
        <end position="256"/>
    </location>
</feature>